<dbReference type="Gene3D" id="3.40.1190.20">
    <property type="match status" value="1"/>
</dbReference>
<dbReference type="InterPro" id="IPR000417">
    <property type="entry name" value="Hyethyz_kinase"/>
</dbReference>
<comment type="pathway">
    <text evidence="3 11">Cofactor biosynthesis; thiamine diphosphate biosynthesis; 4-methyl-5-(2-phosphoethyl)-thiazole from 5-(2-hydroxyethyl)-4-methylthiazole: step 1/1.</text>
</comment>
<sequence>MMGTDGQMMLTKVGQLFEQVRHKQPLIHHLTNQVTINDCANVTLAIGAAPVMASSPLEAADMAKMANTLIINIGTLNSDAFKAMKLAGKAANETGIPVILDPVGVGSTDFRTQSAFEILEQVKVSVIRGNVSEMNCLAGGIGATKGVDAGKVDQTPEKIAVKVARQYRCIAAVTGKEDVISDGKSVFMIQNGHMCLSRVSGTGCMTTSLIGCFAGITNHMLHAAVAGVSVMGLAGEEAASLLGERIGLGTYKIKLIDSISFMNSNHWQKGVKVIEKESY</sequence>
<feature type="binding site" evidence="11">
    <location>
        <position position="174"/>
    </location>
    <ligand>
        <name>ATP</name>
        <dbReference type="ChEBI" id="CHEBI:30616"/>
    </ligand>
</feature>
<evidence type="ECO:0000256" key="7">
    <source>
        <dbReference type="ARBA" id="ARBA00022777"/>
    </source>
</evidence>
<proteinExistence type="inferred from homology"/>
<dbReference type="PRINTS" id="PR01099">
    <property type="entry name" value="HYETHTZKNASE"/>
</dbReference>
<comment type="catalytic activity">
    <reaction evidence="1 11">
        <text>5-(2-hydroxyethyl)-4-methylthiazole + ATP = 4-methyl-5-(2-phosphooxyethyl)-thiazole + ADP + H(+)</text>
        <dbReference type="Rhea" id="RHEA:24212"/>
        <dbReference type="ChEBI" id="CHEBI:15378"/>
        <dbReference type="ChEBI" id="CHEBI:17957"/>
        <dbReference type="ChEBI" id="CHEBI:30616"/>
        <dbReference type="ChEBI" id="CHEBI:58296"/>
        <dbReference type="ChEBI" id="CHEBI:456216"/>
        <dbReference type="EC" id="2.7.1.50"/>
    </reaction>
</comment>
<keyword evidence="9 11" id="KW-0460">Magnesium</keyword>
<feature type="binding site" evidence="11">
    <location>
        <position position="52"/>
    </location>
    <ligand>
        <name>substrate</name>
    </ligand>
</feature>
<comment type="function">
    <text evidence="11">Catalyzes the phosphorylation of the hydroxyl group of 4-methyl-5-beta-hydroxyethylthiazole (THZ).</text>
</comment>
<comment type="caution">
    <text evidence="12">The sequence shown here is derived from an EMBL/GenBank/DDBJ whole genome shotgun (WGS) entry which is preliminary data.</text>
</comment>
<evidence type="ECO:0000256" key="2">
    <source>
        <dbReference type="ARBA" id="ARBA00001946"/>
    </source>
</evidence>
<evidence type="ECO:0000256" key="5">
    <source>
        <dbReference type="ARBA" id="ARBA00022723"/>
    </source>
</evidence>
<keyword evidence="13" id="KW-1185">Reference proteome</keyword>
<comment type="cofactor">
    <cofactor evidence="2 11">
        <name>Mg(2+)</name>
        <dbReference type="ChEBI" id="CHEBI:18420"/>
    </cofactor>
</comment>
<dbReference type="EMBL" id="JAFBFH010000026">
    <property type="protein sequence ID" value="MBM7716347.1"/>
    <property type="molecule type" value="Genomic_DNA"/>
</dbReference>
<reference evidence="12 13" key="1">
    <citation type="submission" date="2021-01" db="EMBL/GenBank/DDBJ databases">
        <title>Genomic Encyclopedia of Type Strains, Phase IV (KMG-IV): sequencing the most valuable type-strain genomes for metagenomic binning, comparative biology and taxonomic classification.</title>
        <authorList>
            <person name="Goeker M."/>
        </authorList>
    </citation>
    <scope>NUCLEOTIDE SEQUENCE [LARGE SCALE GENOMIC DNA]</scope>
    <source>
        <strain evidence="12 13">DSM 105453</strain>
    </source>
</reference>
<accession>A0ABS2R9N1</accession>
<dbReference type="Pfam" id="PF02110">
    <property type="entry name" value="HK"/>
    <property type="match status" value="1"/>
</dbReference>
<keyword evidence="5 11" id="KW-0479">Metal-binding</keyword>
<dbReference type="HAMAP" id="MF_00228">
    <property type="entry name" value="Thz_kinase"/>
    <property type="match status" value="1"/>
</dbReference>
<evidence type="ECO:0000256" key="9">
    <source>
        <dbReference type="ARBA" id="ARBA00022842"/>
    </source>
</evidence>
<evidence type="ECO:0000313" key="13">
    <source>
        <dbReference type="Proteomes" id="UP000823485"/>
    </source>
</evidence>
<feature type="binding site" evidence="11">
    <location>
        <position position="201"/>
    </location>
    <ligand>
        <name>substrate</name>
    </ligand>
</feature>
<name>A0ABS2R9N1_9BACI</name>
<evidence type="ECO:0000313" key="12">
    <source>
        <dbReference type="EMBL" id="MBM7716347.1"/>
    </source>
</evidence>
<keyword evidence="7 11" id="KW-0418">Kinase</keyword>
<keyword evidence="10 11" id="KW-0784">Thiamine biosynthesis</keyword>
<organism evidence="12 13">
    <name type="scientific">Siminovitchia thermophila</name>
    <dbReference type="NCBI Taxonomy" id="1245522"/>
    <lineage>
        <taxon>Bacteria</taxon>
        <taxon>Bacillati</taxon>
        <taxon>Bacillota</taxon>
        <taxon>Bacilli</taxon>
        <taxon>Bacillales</taxon>
        <taxon>Bacillaceae</taxon>
        <taxon>Siminovitchia</taxon>
    </lineage>
</organism>
<evidence type="ECO:0000256" key="4">
    <source>
        <dbReference type="ARBA" id="ARBA00022679"/>
    </source>
</evidence>
<dbReference type="NCBIfam" id="TIGR00694">
    <property type="entry name" value="thiM"/>
    <property type="match status" value="1"/>
</dbReference>
<gene>
    <name evidence="11" type="primary">thiM</name>
    <name evidence="12" type="ORF">JOC94_003367</name>
</gene>
<evidence type="ECO:0000256" key="1">
    <source>
        <dbReference type="ARBA" id="ARBA00001771"/>
    </source>
</evidence>
<evidence type="ECO:0000256" key="8">
    <source>
        <dbReference type="ARBA" id="ARBA00022840"/>
    </source>
</evidence>
<dbReference type="PIRSF" id="PIRSF000513">
    <property type="entry name" value="Thz_kinase"/>
    <property type="match status" value="1"/>
</dbReference>
<dbReference type="SUPFAM" id="SSF53613">
    <property type="entry name" value="Ribokinase-like"/>
    <property type="match status" value="1"/>
</dbReference>
<keyword evidence="4 11" id="KW-0808">Transferase</keyword>
<protein>
    <recommendedName>
        <fullName evidence="11">Hydroxyethylthiazole kinase</fullName>
        <ecNumber evidence="11">2.7.1.50</ecNumber>
    </recommendedName>
    <alternativeName>
        <fullName evidence="11">4-methyl-5-beta-hydroxyethylthiazole kinase</fullName>
        <shortName evidence="11">TH kinase</shortName>
        <shortName evidence="11">Thz kinase</shortName>
    </alternativeName>
</protein>
<dbReference type="NCBIfam" id="NF006830">
    <property type="entry name" value="PRK09355.1"/>
    <property type="match status" value="1"/>
</dbReference>
<evidence type="ECO:0000256" key="6">
    <source>
        <dbReference type="ARBA" id="ARBA00022741"/>
    </source>
</evidence>
<dbReference type="CDD" id="cd01170">
    <property type="entry name" value="THZ_kinase"/>
    <property type="match status" value="1"/>
</dbReference>
<evidence type="ECO:0000256" key="11">
    <source>
        <dbReference type="HAMAP-Rule" id="MF_00228"/>
    </source>
</evidence>
<dbReference type="GO" id="GO:0004417">
    <property type="term" value="F:hydroxyethylthiazole kinase activity"/>
    <property type="evidence" value="ECO:0007669"/>
    <property type="project" value="UniProtKB-EC"/>
</dbReference>
<evidence type="ECO:0000256" key="3">
    <source>
        <dbReference type="ARBA" id="ARBA00004868"/>
    </source>
</evidence>
<comment type="similarity">
    <text evidence="11">Belongs to the Thz kinase family.</text>
</comment>
<dbReference type="EC" id="2.7.1.50" evidence="11"/>
<feature type="binding site" evidence="11">
    <location>
        <position position="128"/>
    </location>
    <ligand>
        <name>ATP</name>
        <dbReference type="ChEBI" id="CHEBI:30616"/>
    </ligand>
</feature>
<keyword evidence="6 11" id="KW-0547">Nucleotide-binding</keyword>
<keyword evidence="8 11" id="KW-0067">ATP-binding</keyword>
<evidence type="ECO:0000256" key="10">
    <source>
        <dbReference type="ARBA" id="ARBA00022977"/>
    </source>
</evidence>
<dbReference type="InterPro" id="IPR029056">
    <property type="entry name" value="Ribokinase-like"/>
</dbReference>
<dbReference type="Proteomes" id="UP000823485">
    <property type="component" value="Unassembled WGS sequence"/>
</dbReference>